<protein>
    <submittedName>
        <fullName evidence="1">Hypp3376 protein</fullName>
    </submittedName>
</protein>
<evidence type="ECO:0000313" key="2">
    <source>
        <dbReference type="Proteomes" id="UP000838412"/>
    </source>
</evidence>
<evidence type="ECO:0000313" key="1">
    <source>
        <dbReference type="EMBL" id="CAH1266450.1"/>
    </source>
</evidence>
<organism evidence="1 2">
    <name type="scientific">Branchiostoma lanceolatum</name>
    <name type="common">Common lancelet</name>
    <name type="synonym">Amphioxus lanceolatum</name>
    <dbReference type="NCBI Taxonomy" id="7740"/>
    <lineage>
        <taxon>Eukaryota</taxon>
        <taxon>Metazoa</taxon>
        <taxon>Chordata</taxon>
        <taxon>Cephalochordata</taxon>
        <taxon>Leptocardii</taxon>
        <taxon>Amphioxiformes</taxon>
        <taxon>Branchiostomatidae</taxon>
        <taxon>Branchiostoma</taxon>
    </lineage>
</organism>
<gene>
    <name evidence="1" type="primary">Hypp3376</name>
    <name evidence="1" type="ORF">BLAG_LOCUS20041</name>
</gene>
<keyword evidence="2" id="KW-1185">Reference proteome</keyword>
<dbReference type="EMBL" id="OV696690">
    <property type="protein sequence ID" value="CAH1266450.1"/>
    <property type="molecule type" value="Genomic_DNA"/>
</dbReference>
<accession>A0A8K0A2P8</accession>
<name>A0A8K0A2P8_BRALA</name>
<reference evidence="1" key="1">
    <citation type="submission" date="2022-01" db="EMBL/GenBank/DDBJ databases">
        <authorList>
            <person name="Braso-Vives M."/>
        </authorList>
    </citation>
    <scope>NUCLEOTIDE SEQUENCE</scope>
</reference>
<dbReference type="Proteomes" id="UP000838412">
    <property type="component" value="Chromosome 5"/>
</dbReference>
<sequence>MLRVVASPCRPETSVSCRDGSTPGGETCRVCERTAGGNSTKQSFDTGCILTEGDAIYDGPCSVTVDIHEGILGYVFPCVAILNCSGLSSPYEYCHRPFENGLIPVAQM</sequence>
<dbReference type="AlphaFoldDB" id="A0A8K0A2P8"/>
<proteinExistence type="predicted"/>
<dbReference type="OrthoDB" id="10638610at2759"/>